<dbReference type="PROSITE" id="PS50231">
    <property type="entry name" value="RICIN_B_LECTIN"/>
    <property type="match status" value="1"/>
</dbReference>
<protein>
    <submittedName>
        <fullName evidence="3">RICIN domain-containing protein</fullName>
    </submittedName>
</protein>
<sequence length="367" mass="41010">MKRYFRRILCSLIVVCILVGNLGMTAVADAMESVNIREGNYNLKNVYSGKYLNVSDGKTVNGTNINIYEGNGTKSQTYKIYKINSSYALTPNCTSRGKLVNVKGNKVKANANVMLYEKSGKGHSTQRWVLEKVSGGYVLRSANNTKYALTCTNNKNGSNVNMQAYKKGNKKQIWKLESKKTSSNTTEGSNNTRKEKDVWEIKSQITKTYKKCSENTGRSNFKKQCSLYVYSQLKVLGVYQTPDTYWNGNQWYSKLKPNAVTKTGYTQKKYSGKSCLSKIVGANKNQNLYNIVVSFPNSYVDGKNTGSGGAGHVLFIHGIIDGKVYYSDNYRYCGMSEGSVIVKTVSEFTNYFSYHYGGPTGAIHFVK</sequence>
<proteinExistence type="predicted"/>
<dbReference type="InterPro" id="IPR035992">
    <property type="entry name" value="Ricin_B-like_lectins"/>
</dbReference>
<dbReference type="CDD" id="cd00161">
    <property type="entry name" value="beta-trefoil_Ricin-like"/>
    <property type="match status" value="1"/>
</dbReference>
<dbReference type="Gene3D" id="2.80.10.50">
    <property type="match status" value="2"/>
</dbReference>
<dbReference type="Proteomes" id="UP001198983">
    <property type="component" value="Chromosome"/>
</dbReference>
<dbReference type="Pfam" id="PF14200">
    <property type="entry name" value="RicinB_lectin_2"/>
    <property type="match status" value="1"/>
</dbReference>
<dbReference type="SUPFAM" id="SSF50370">
    <property type="entry name" value="Ricin B-like lectins"/>
    <property type="match status" value="1"/>
</dbReference>
<reference evidence="3 4" key="1">
    <citation type="journal article" date="2023" name="Int. J. Syst. Evol. Microbiol.">
        <title>Terrisporobacter hibernicus sp. nov., isolated from bovine faeces in Northern Ireland.</title>
        <authorList>
            <person name="Mitchell M."/>
            <person name="Nguyen S.V."/>
            <person name="Connor M."/>
            <person name="Fairley D.J."/>
            <person name="Donoghue O."/>
            <person name="Marshall H."/>
            <person name="Koolman L."/>
            <person name="McMullan G."/>
            <person name="Schaffer K.E."/>
            <person name="McGrath J.W."/>
            <person name="Fanning S."/>
        </authorList>
    </citation>
    <scope>NUCLEOTIDE SEQUENCE [LARGE SCALE GENOMIC DNA]</scope>
    <source>
        <strain evidence="3 4">MCA3</strain>
    </source>
</reference>
<dbReference type="SMART" id="SM00458">
    <property type="entry name" value="RICIN"/>
    <property type="match status" value="1"/>
</dbReference>
<dbReference type="RefSeq" id="WP_228417193.1">
    <property type="nucleotide sequence ID" value="NZ_CP081135.1"/>
</dbReference>
<organism evidence="3 4">
    <name type="scientific">Terrisporobacter hibernicus</name>
    <dbReference type="NCBI Taxonomy" id="2813371"/>
    <lineage>
        <taxon>Bacteria</taxon>
        <taxon>Bacillati</taxon>
        <taxon>Bacillota</taxon>
        <taxon>Clostridia</taxon>
        <taxon>Peptostreptococcales</taxon>
        <taxon>Peptostreptococcaceae</taxon>
        <taxon>Terrisporobacter</taxon>
    </lineage>
</organism>
<keyword evidence="1" id="KW-0732">Signal</keyword>
<feature type="signal peptide" evidence="1">
    <location>
        <begin position="1"/>
        <end position="30"/>
    </location>
</feature>
<dbReference type="KEGG" id="tem:JW646_07790"/>
<dbReference type="InterPro" id="IPR000772">
    <property type="entry name" value="Ricin_B_lectin"/>
</dbReference>
<evidence type="ECO:0000313" key="3">
    <source>
        <dbReference type="EMBL" id="UEL49334.1"/>
    </source>
</evidence>
<feature type="chain" id="PRO_5043858694" evidence="1">
    <location>
        <begin position="31"/>
        <end position="367"/>
    </location>
</feature>
<gene>
    <name evidence="3" type="ORF">JW646_07790</name>
</gene>
<dbReference type="AlphaFoldDB" id="A0AAX2ZJ17"/>
<accession>A0AAX2ZJ17</accession>
<evidence type="ECO:0000259" key="2">
    <source>
        <dbReference type="SMART" id="SM00458"/>
    </source>
</evidence>
<evidence type="ECO:0000313" key="4">
    <source>
        <dbReference type="Proteomes" id="UP001198983"/>
    </source>
</evidence>
<name>A0AAX2ZJ17_9FIRM</name>
<dbReference type="EMBL" id="CP081135">
    <property type="protein sequence ID" value="UEL49334.1"/>
    <property type="molecule type" value="Genomic_DNA"/>
</dbReference>
<feature type="domain" description="Ricin B lectin" evidence="2">
    <location>
        <begin position="39"/>
        <end position="177"/>
    </location>
</feature>
<keyword evidence="4" id="KW-1185">Reference proteome</keyword>
<evidence type="ECO:0000256" key="1">
    <source>
        <dbReference type="SAM" id="SignalP"/>
    </source>
</evidence>